<comment type="caution">
    <text evidence="2">The sequence shown here is derived from an EMBL/GenBank/DDBJ whole genome shotgun (WGS) entry which is preliminary data.</text>
</comment>
<gene>
    <name evidence="2" type="ORF">G6F50_017823</name>
</gene>
<keyword evidence="3" id="KW-1185">Reference proteome</keyword>
<reference evidence="2 3" key="1">
    <citation type="journal article" date="2020" name="Microb. Genom.">
        <title>Genetic diversity of clinical and environmental Mucorales isolates obtained from an investigation of mucormycosis cases among solid organ transplant recipients.</title>
        <authorList>
            <person name="Nguyen M.H."/>
            <person name="Kaul D."/>
            <person name="Muto C."/>
            <person name="Cheng S.J."/>
            <person name="Richter R.A."/>
            <person name="Bruno V.M."/>
            <person name="Liu G."/>
            <person name="Beyhan S."/>
            <person name="Sundermann A.J."/>
            <person name="Mounaud S."/>
            <person name="Pasculle A.W."/>
            <person name="Nierman W.C."/>
            <person name="Driscoll E."/>
            <person name="Cumbie R."/>
            <person name="Clancy C.J."/>
            <person name="Dupont C.L."/>
        </authorList>
    </citation>
    <scope>NUCLEOTIDE SEQUENCE [LARGE SCALE GENOMIC DNA]</scope>
    <source>
        <strain evidence="2 3">GL24</strain>
    </source>
</reference>
<name>A0A9P7C095_9FUNG</name>
<dbReference type="Proteomes" id="UP000740926">
    <property type="component" value="Unassembled WGS sequence"/>
</dbReference>
<evidence type="ECO:0000313" key="2">
    <source>
        <dbReference type="EMBL" id="KAG1529696.1"/>
    </source>
</evidence>
<evidence type="ECO:0000313" key="3">
    <source>
        <dbReference type="Proteomes" id="UP000740926"/>
    </source>
</evidence>
<dbReference type="EMBL" id="JAANIU010014308">
    <property type="protein sequence ID" value="KAG1529696.1"/>
    <property type="molecule type" value="Genomic_DNA"/>
</dbReference>
<sequence>MAPAPSIAAVSLPSRLSAWSHEAHQFPRQSRGQGAGQVGGHRGQARRARAAGRGAPVPGVAAASWRARSGRLRC</sequence>
<evidence type="ECO:0000256" key="1">
    <source>
        <dbReference type="SAM" id="MobiDB-lite"/>
    </source>
</evidence>
<protein>
    <submittedName>
        <fullName evidence="2">Uncharacterized protein</fullName>
    </submittedName>
</protein>
<dbReference type="AlphaFoldDB" id="A0A9P7C095"/>
<proteinExistence type="predicted"/>
<accession>A0A9P7C095</accession>
<feature type="region of interest" description="Disordered" evidence="1">
    <location>
        <begin position="23"/>
        <end position="59"/>
    </location>
</feature>
<feature type="compositionally biased region" description="Gly residues" evidence="1">
    <location>
        <begin position="33"/>
        <end position="42"/>
    </location>
</feature>
<organism evidence="2 3">
    <name type="scientific">Rhizopus delemar</name>
    <dbReference type="NCBI Taxonomy" id="936053"/>
    <lineage>
        <taxon>Eukaryota</taxon>
        <taxon>Fungi</taxon>
        <taxon>Fungi incertae sedis</taxon>
        <taxon>Mucoromycota</taxon>
        <taxon>Mucoromycotina</taxon>
        <taxon>Mucoromycetes</taxon>
        <taxon>Mucorales</taxon>
        <taxon>Mucorineae</taxon>
        <taxon>Rhizopodaceae</taxon>
        <taxon>Rhizopus</taxon>
    </lineage>
</organism>